<dbReference type="Proteomes" id="UP001380953">
    <property type="component" value="Unassembled WGS sequence"/>
</dbReference>
<comment type="caution">
    <text evidence="1">The sequence shown here is derived from an EMBL/GenBank/DDBJ whole genome shotgun (WGS) entry which is preliminary data.</text>
</comment>
<organism evidence="1 2">
    <name type="scientific">Saccharibacillus sacchari</name>
    <dbReference type="NCBI Taxonomy" id="456493"/>
    <lineage>
        <taxon>Bacteria</taxon>
        <taxon>Bacillati</taxon>
        <taxon>Bacillota</taxon>
        <taxon>Bacilli</taxon>
        <taxon>Bacillales</taxon>
        <taxon>Paenibacillaceae</taxon>
        <taxon>Saccharibacillus</taxon>
    </lineage>
</organism>
<evidence type="ECO:0000313" key="1">
    <source>
        <dbReference type="EMBL" id="MEJ8306323.1"/>
    </source>
</evidence>
<dbReference type="EMBL" id="JBBKAR010000053">
    <property type="protein sequence ID" value="MEJ8306323.1"/>
    <property type="molecule type" value="Genomic_DNA"/>
</dbReference>
<sequence length="489" mass="53017">MARHPYRFDRDAAVGDHESGAAEAADRLAAQPQIGAAAAKSAPDSGLPALRVSANRRYLEQAGGAPFFWLGDTAWELFHRLNAEEAAYYLRTRAEQGFTVVQAVLLAELQGVTTPSAAGRLPLKIGASGLPDPSLPDTDGDDSYWRHVDAVLDEASRLGLYMALLPTWGDKFNQMHGAGPEIFTADNAYAYGRWLGERYGGRGHLVWVLGGDRPLSTVAHFAIVDGMVRGLKAGGARQLMTFHPKGAESSSHHMHGEDWLDFNMIQSGHGEREIANDKRVAADYGRTPVKPTLDGEPCYEDIPIGFRSENGYFDAADVRRAAYRAVLSGAFGHTYGHHSVWPMAPEPGLYASTDFVEAGDFFLMGWRQALRRPGAEQMRHLRALIAPHLGSAFRPAPELLASNRSGDNRMASARSERIAWIYSPNGLYVDVDPAALGSGAWSAGWFCPRTGIRSEALPTAIAESGGSVARFVAPGSGRGCDWILTIEEE</sequence>
<keyword evidence="2" id="KW-1185">Reference proteome</keyword>
<gene>
    <name evidence="1" type="ORF">WKI47_20660</name>
</gene>
<proteinExistence type="predicted"/>
<name>A0ACC6PHD0_9BACL</name>
<evidence type="ECO:0000313" key="2">
    <source>
        <dbReference type="Proteomes" id="UP001380953"/>
    </source>
</evidence>
<protein>
    <submittedName>
        <fullName evidence="1">DUF4038 domain-containing protein</fullName>
    </submittedName>
</protein>
<reference evidence="1" key="1">
    <citation type="submission" date="2024-03" db="EMBL/GenBank/DDBJ databases">
        <title>Whole genome sequecning of epiphytes from Marcgravia umbellata leaves.</title>
        <authorList>
            <person name="Kumar G."/>
            <person name="Savka M.A."/>
        </authorList>
    </citation>
    <scope>NUCLEOTIDE SEQUENCE</scope>
    <source>
        <strain evidence="1">RIT_BL5</strain>
    </source>
</reference>
<accession>A0ACC6PHD0</accession>